<evidence type="ECO:0000313" key="8">
    <source>
        <dbReference type="EMBL" id="KXB78083.1"/>
    </source>
</evidence>
<evidence type="ECO:0000256" key="2">
    <source>
        <dbReference type="ARBA" id="ARBA00022475"/>
    </source>
</evidence>
<evidence type="ECO:0000256" key="4">
    <source>
        <dbReference type="ARBA" id="ARBA00022679"/>
    </source>
</evidence>
<dbReference type="PANTHER" id="PTHR30606">
    <property type="entry name" value="LIPID A BIOSYNTHESIS LAUROYL ACYLTRANSFERASE"/>
    <property type="match status" value="1"/>
</dbReference>
<dbReference type="GO" id="GO:0005886">
    <property type="term" value="C:plasma membrane"/>
    <property type="evidence" value="ECO:0007669"/>
    <property type="project" value="UniProtKB-SubCell"/>
</dbReference>
<dbReference type="STRING" id="419005.HMPREF1860_01126"/>
<dbReference type="PANTHER" id="PTHR30606:SF10">
    <property type="entry name" value="PHOSPHATIDYLINOSITOL MANNOSIDE ACYLTRANSFERASE"/>
    <property type="match status" value="1"/>
</dbReference>
<keyword evidence="4" id="KW-0808">Transferase</keyword>
<organism evidence="8">
    <name type="scientific">Prevotella amnii</name>
    <dbReference type="NCBI Taxonomy" id="419005"/>
    <lineage>
        <taxon>Bacteria</taxon>
        <taxon>Pseudomonadati</taxon>
        <taxon>Bacteroidota</taxon>
        <taxon>Bacteroidia</taxon>
        <taxon>Bacteroidales</taxon>
        <taxon>Prevotellaceae</taxon>
        <taxon>Prevotella</taxon>
    </lineage>
</organism>
<sequence>MKANTTFGTAWMHNHLVSILRYVDVRLLYAFTAVFVIPVCLIINKSRVTAYRYFRERRGYSKLHAAWSTYVNHCLFGQTVIDRFAMFAGKRFKVTVKGYKDFSCLADKDEGFMMLSAHVGCYEIAGYTLVADKKRVNALVYGSEKATVMNGRKEIFDHTNIRMIPVEHDMSHLFKINEALSNNEIVSMPADRVIGSHKVLEAMFVGKKAKLPMGPFSVATMRGMEVIAVNVFKTSAMGYTVYVSSLKYDKTVSRNTQMQQLADSYAKELEKRLEQYPQQWYNFYDFWA</sequence>
<dbReference type="Pfam" id="PF03279">
    <property type="entry name" value="Lip_A_acyltrans"/>
    <property type="match status" value="1"/>
</dbReference>
<keyword evidence="5 7" id="KW-0472">Membrane</keyword>
<keyword evidence="6" id="KW-0012">Acyltransferase</keyword>
<evidence type="ECO:0000256" key="3">
    <source>
        <dbReference type="ARBA" id="ARBA00022519"/>
    </source>
</evidence>
<gene>
    <name evidence="8" type="ORF">HMPREF1860_01126</name>
</gene>
<dbReference type="PATRIC" id="fig|419005.5.peg.1131"/>
<evidence type="ECO:0008006" key="10">
    <source>
        <dbReference type="Google" id="ProtNLM"/>
    </source>
</evidence>
<dbReference type="AlphaFoldDB" id="A0A134BDQ0"/>
<comment type="caution">
    <text evidence="8">The sequence shown here is derived from an EMBL/GenBank/DDBJ whole genome shotgun (WGS) entry which is preliminary data.</text>
</comment>
<dbReference type="InterPro" id="IPR004960">
    <property type="entry name" value="LipA_acyltrans"/>
</dbReference>
<keyword evidence="7" id="KW-0812">Transmembrane</keyword>
<evidence type="ECO:0000313" key="9">
    <source>
        <dbReference type="Proteomes" id="UP000070531"/>
    </source>
</evidence>
<evidence type="ECO:0000256" key="6">
    <source>
        <dbReference type="ARBA" id="ARBA00023315"/>
    </source>
</evidence>
<comment type="subcellular location">
    <subcellularLocation>
        <location evidence="1">Cell inner membrane</location>
    </subcellularLocation>
</comment>
<keyword evidence="7" id="KW-1133">Transmembrane helix</keyword>
<evidence type="ECO:0000256" key="1">
    <source>
        <dbReference type="ARBA" id="ARBA00004533"/>
    </source>
</evidence>
<protein>
    <recommendedName>
        <fullName evidence="10">Lipid A biosynthesis (KDO)2-(Lauroyl)-lipid IVA acyltransferase</fullName>
    </recommendedName>
</protein>
<feature type="transmembrane region" description="Helical" evidence="7">
    <location>
        <begin position="27"/>
        <end position="44"/>
    </location>
</feature>
<keyword evidence="2" id="KW-1003">Cell membrane</keyword>
<evidence type="ECO:0000256" key="5">
    <source>
        <dbReference type="ARBA" id="ARBA00023136"/>
    </source>
</evidence>
<dbReference type="GO" id="GO:0009247">
    <property type="term" value="P:glycolipid biosynthetic process"/>
    <property type="evidence" value="ECO:0007669"/>
    <property type="project" value="UniProtKB-ARBA"/>
</dbReference>
<accession>A0A134BDQ0</accession>
<evidence type="ECO:0000256" key="7">
    <source>
        <dbReference type="SAM" id="Phobius"/>
    </source>
</evidence>
<proteinExistence type="predicted"/>
<dbReference type="CDD" id="cd07984">
    <property type="entry name" value="LPLAT_LABLAT-like"/>
    <property type="match status" value="1"/>
</dbReference>
<reference evidence="8 9" key="1">
    <citation type="submission" date="2016-01" db="EMBL/GenBank/DDBJ databases">
        <authorList>
            <person name="Oliw E.H."/>
        </authorList>
    </citation>
    <scope>NUCLEOTIDE SEQUENCE [LARGE SCALE GENOMIC DNA]</scope>
    <source>
        <strain evidence="8 9">DNF00307</strain>
    </source>
</reference>
<name>A0A134BDQ0_9BACT</name>
<keyword evidence="3" id="KW-0997">Cell inner membrane</keyword>
<dbReference type="EMBL" id="LSDL01000050">
    <property type="protein sequence ID" value="KXB78083.1"/>
    <property type="molecule type" value="Genomic_DNA"/>
</dbReference>
<dbReference type="GO" id="GO:0016746">
    <property type="term" value="F:acyltransferase activity"/>
    <property type="evidence" value="ECO:0007669"/>
    <property type="project" value="UniProtKB-KW"/>
</dbReference>
<dbReference type="Proteomes" id="UP000070531">
    <property type="component" value="Unassembled WGS sequence"/>
</dbReference>